<reference evidence="2 3" key="1">
    <citation type="submission" date="2017-06" db="EMBL/GenBank/DDBJ databases">
        <title>Global population genomics of the pathogenic fungus Cryptococcus neoformans var. grubii.</title>
        <authorList>
            <person name="Cuomo C."/>
            <person name="Litvintseva A."/>
            <person name="Chen Y."/>
            <person name="Young S."/>
            <person name="Zeng Q."/>
            <person name="Chapman S."/>
            <person name="Gujja S."/>
            <person name="Saif S."/>
            <person name="Birren B."/>
        </authorList>
    </citation>
    <scope>NUCLEOTIDE SEQUENCE [LARGE SCALE GENOMIC DNA]</scope>
    <source>
        <strain evidence="2 3">Tu259-1</strain>
    </source>
</reference>
<organism evidence="2 3">
    <name type="scientific">Cryptococcus neoformans Tu259-1</name>
    <dbReference type="NCBI Taxonomy" id="1230072"/>
    <lineage>
        <taxon>Eukaryota</taxon>
        <taxon>Fungi</taxon>
        <taxon>Dikarya</taxon>
        <taxon>Basidiomycota</taxon>
        <taxon>Agaricomycotina</taxon>
        <taxon>Tremellomycetes</taxon>
        <taxon>Tremellales</taxon>
        <taxon>Cryptococcaceae</taxon>
        <taxon>Cryptococcus</taxon>
        <taxon>Cryptococcus neoformans species complex</taxon>
    </lineage>
</organism>
<dbReference type="OrthoDB" id="5599874at2759"/>
<evidence type="ECO:0000256" key="1">
    <source>
        <dbReference type="SAM" id="MobiDB-lite"/>
    </source>
</evidence>
<accession>A0A854QP82</accession>
<name>A0A854QP82_CRYNE</name>
<dbReference type="AlphaFoldDB" id="A0A854QP82"/>
<sequence>MKTLDPGPSPSRNPFARRTNSVPQGDSFSKSTILPSPNRKRPMLTTTVNDVDIYLGDGAMTTPADKKGISANGAPRSSWRLLWRGGLELGNEGWRLEGITFFALVSFSAPTPTAIPFDPFSFPTPPPSLSPAPSSPFRSLPGGTVDICLSLESMRGRKFLQVRGLVPLPEDELLEGESEEDGTGGVQVAIAPEAYLLAAYFTGLLCREGKLSSNGRTLCAVVIGLGDEEVDTTSKSTILIYGQLQNQSTISSDEDATRPGALRLFVGRKRLARPPAGGKKIRPGEPLPRAPLFLSPDNKKPFRPFARTLSRSSSTSIYAPPPSASGIVPLPRSGPAPVSGRTPGRRGEKRGRQNGNDEQRKRRIGKITDVPEKISQFDVPDQSKKDEEQRDRNMIPHERSYCAASPSQMSVVASEGVPGEEEDIFGLRAASMSSIPSAGGRPSIASDKIEGGEDNSEEIADVGKAKRARVPQQILDNKASICKQTLLLLEERGVSRTNDLFKEIFGITTKGAYFAFRDRLGQAPLPKPDIHQVVLGHLDMYLPTSSFKRVNLEGTIYEEDEKAFLESADREVNTSGEQSLYLHEYHDGRVKLEPVAE</sequence>
<evidence type="ECO:0000313" key="3">
    <source>
        <dbReference type="Proteomes" id="UP000199727"/>
    </source>
</evidence>
<feature type="region of interest" description="Disordered" evidence="1">
    <location>
        <begin position="1"/>
        <end position="43"/>
    </location>
</feature>
<proteinExistence type="predicted"/>
<comment type="caution">
    <text evidence="2">The sequence shown here is derived from an EMBL/GenBank/DDBJ whole genome shotgun (WGS) entry which is preliminary data.</text>
</comment>
<evidence type="ECO:0000313" key="2">
    <source>
        <dbReference type="EMBL" id="OXG25717.1"/>
    </source>
</evidence>
<feature type="region of interest" description="Disordered" evidence="1">
    <location>
        <begin position="435"/>
        <end position="458"/>
    </location>
</feature>
<protein>
    <recommendedName>
        <fullName evidence="4">Sld7 C-terminal domain-containing protein</fullName>
    </recommendedName>
</protein>
<evidence type="ECO:0008006" key="4">
    <source>
        <dbReference type="Google" id="ProtNLM"/>
    </source>
</evidence>
<feature type="compositionally biased region" description="Polar residues" evidence="1">
    <location>
        <begin position="18"/>
        <end position="35"/>
    </location>
</feature>
<dbReference type="EMBL" id="AMKT01000027">
    <property type="protein sequence ID" value="OXG25717.1"/>
    <property type="molecule type" value="Genomic_DNA"/>
</dbReference>
<feature type="compositionally biased region" description="Basic and acidic residues" evidence="1">
    <location>
        <begin position="381"/>
        <end position="394"/>
    </location>
</feature>
<dbReference type="Proteomes" id="UP000199727">
    <property type="component" value="Unassembled WGS sequence"/>
</dbReference>
<gene>
    <name evidence="2" type="ORF">C361_01677</name>
</gene>
<feature type="region of interest" description="Disordered" evidence="1">
    <location>
        <begin position="273"/>
        <end position="394"/>
    </location>
</feature>